<organism evidence="1 2">
    <name type="scientific">Eumeta variegata</name>
    <name type="common">Bagworm moth</name>
    <name type="synonym">Eumeta japonica</name>
    <dbReference type="NCBI Taxonomy" id="151549"/>
    <lineage>
        <taxon>Eukaryota</taxon>
        <taxon>Metazoa</taxon>
        <taxon>Ecdysozoa</taxon>
        <taxon>Arthropoda</taxon>
        <taxon>Hexapoda</taxon>
        <taxon>Insecta</taxon>
        <taxon>Pterygota</taxon>
        <taxon>Neoptera</taxon>
        <taxon>Endopterygota</taxon>
        <taxon>Lepidoptera</taxon>
        <taxon>Glossata</taxon>
        <taxon>Ditrysia</taxon>
        <taxon>Tineoidea</taxon>
        <taxon>Psychidae</taxon>
        <taxon>Oiketicinae</taxon>
        <taxon>Eumeta</taxon>
    </lineage>
</organism>
<gene>
    <name evidence="1" type="ORF">EVAR_13830_1</name>
</gene>
<comment type="caution">
    <text evidence="1">The sequence shown here is derived from an EMBL/GenBank/DDBJ whole genome shotgun (WGS) entry which is preliminary data.</text>
</comment>
<proteinExistence type="predicted"/>
<accession>A0A4C1U1E2</accession>
<dbReference type="AlphaFoldDB" id="A0A4C1U1E2"/>
<reference evidence="1 2" key="1">
    <citation type="journal article" date="2019" name="Commun. Biol.">
        <title>The bagworm genome reveals a unique fibroin gene that provides high tensile strength.</title>
        <authorList>
            <person name="Kono N."/>
            <person name="Nakamura H."/>
            <person name="Ohtoshi R."/>
            <person name="Tomita M."/>
            <person name="Numata K."/>
            <person name="Arakawa K."/>
        </authorList>
    </citation>
    <scope>NUCLEOTIDE SEQUENCE [LARGE SCALE GENOMIC DNA]</scope>
</reference>
<protein>
    <submittedName>
        <fullName evidence="1">Uncharacterized protein</fullName>
    </submittedName>
</protein>
<dbReference type="EMBL" id="BGZK01000114">
    <property type="protein sequence ID" value="GBP20060.1"/>
    <property type="molecule type" value="Genomic_DNA"/>
</dbReference>
<name>A0A4C1U1E2_EUMVA</name>
<sequence length="124" mass="13343">MDDSRVTVTGAYLGSSSAAAQVSKSGSLRTGRSSSSTPKICQKGFCPEYGLGGNITLSTAKKVMSEGCDEGYEHWDKMKGLLKIVLHLIENLLDLGESKLEGNNLLLHDSLYELDVTIEMSTRG</sequence>
<evidence type="ECO:0000313" key="2">
    <source>
        <dbReference type="Proteomes" id="UP000299102"/>
    </source>
</evidence>
<dbReference type="Proteomes" id="UP000299102">
    <property type="component" value="Unassembled WGS sequence"/>
</dbReference>
<keyword evidence="2" id="KW-1185">Reference proteome</keyword>
<evidence type="ECO:0000313" key="1">
    <source>
        <dbReference type="EMBL" id="GBP20060.1"/>
    </source>
</evidence>